<evidence type="ECO:0000256" key="2">
    <source>
        <dbReference type="ARBA" id="ARBA00022448"/>
    </source>
</evidence>
<dbReference type="GO" id="GO:0008982">
    <property type="term" value="F:protein-N(PI)-phosphohistidine-sugar phosphotransferase activity"/>
    <property type="evidence" value="ECO:0007669"/>
    <property type="project" value="InterPro"/>
</dbReference>
<comment type="caution">
    <text evidence="11">The sequence shown here is derived from an EMBL/GenBank/DDBJ whole genome shotgun (WGS) entry which is preliminary data.</text>
</comment>
<evidence type="ECO:0000256" key="7">
    <source>
        <dbReference type="ARBA" id="ARBA00022989"/>
    </source>
</evidence>
<gene>
    <name evidence="11" type="ORF">FB4_0772</name>
</gene>
<dbReference type="EMBL" id="AKVJ01000066">
    <property type="protein sequence ID" value="EIW16261.1"/>
    <property type="molecule type" value="Genomic_DNA"/>
</dbReference>
<evidence type="ECO:0000256" key="3">
    <source>
        <dbReference type="ARBA" id="ARBA00022475"/>
    </source>
</evidence>
<keyword evidence="7 9" id="KW-1133">Transmembrane helix</keyword>
<dbReference type="GO" id="GO:0090563">
    <property type="term" value="F:protein-phosphocysteine-sugar phosphotransferase activity"/>
    <property type="evidence" value="ECO:0007669"/>
    <property type="project" value="TreeGrafter"/>
</dbReference>
<reference evidence="11 12" key="1">
    <citation type="journal article" date="2012" name="J. Bacteriol.">
        <title>Draft Genome Sequences for Two Metal-Reducing Pelosinus fermentans Strains Isolated from a Cr(VI)-Contaminated Site and for Type Strain R7.</title>
        <authorList>
            <person name="Brown S.D."/>
            <person name="Podar M."/>
            <person name="Klingeman D.M."/>
            <person name="Johnson C.M."/>
            <person name="Yang Z.K."/>
            <person name="Utturkar S.M."/>
            <person name="Land M.L."/>
            <person name="Mosher J.J."/>
            <person name="Hurt R.A.Jr."/>
            <person name="Phelps T.J."/>
            <person name="Palumbo A.V."/>
            <person name="Arkin A.P."/>
            <person name="Hazen T.C."/>
            <person name="Elias D.A."/>
        </authorList>
    </citation>
    <scope>NUCLEOTIDE SEQUENCE [LARGE SCALE GENOMIC DNA]</scope>
    <source>
        <strain evidence="11 12">B4</strain>
    </source>
</reference>
<dbReference type="GO" id="GO:0009401">
    <property type="term" value="P:phosphoenolpyruvate-dependent sugar phosphotransferase system"/>
    <property type="evidence" value="ECO:0007669"/>
    <property type="project" value="UniProtKB-KW"/>
</dbReference>
<sequence>MFKGFSIKQHLMTGVSYMIPIVVVGGLCMAIAKVFGGALVGDQTNTIPWMINEIGKAAMVFVVPVLAAGIAYSIADRPGIVPGLIMGFIANNIKAGFIGGVVGALLVGYLVLFLKNYLKVPNSLKGLMPIMVLPLLSSVIMGLIMIGLLGEPIAAFQNGILVWMKSMQGGSKFLLGAIIGAMMGFDMGGPVNKTAGLFAKGLMVDKIFGPASAMIIGGMVPPLGVSLSVLLSKKKYSKAEVEAAKATFPLGLCYITEGVLPFAASDPLRVIPACSIGSAVAGGLALMWGTASPVPHGGIFVVPLMDNPLMFLLALGIGTVVTATILTLLKPTRVEGDEESNTEENVNLDDLEIKIG</sequence>
<feature type="transmembrane region" description="Helical" evidence="9">
    <location>
        <begin position="95"/>
        <end position="114"/>
    </location>
</feature>
<name>I9L7L8_9FIRM</name>
<feature type="transmembrane region" description="Helical" evidence="9">
    <location>
        <begin position="207"/>
        <end position="231"/>
    </location>
</feature>
<dbReference type="Proteomes" id="UP000004324">
    <property type="component" value="Unassembled WGS sequence"/>
</dbReference>
<comment type="subcellular location">
    <subcellularLocation>
        <location evidence="1">Cell inner membrane</location>
        <topology evidence="1">Multi-pass membrane protein</topology>
    </subcellularLocation>
</comment>
<evidence type="ECO:0000256" key="1">
    <source>
        <dbReference type="ARBA" id="ARBA00004429"/>
    </source>
</evidence>
<keyword evidence="12" id="KW-1185">Reference proteome</keyword>
<keyword evidence="5" id="KW-0598">Phosphotransferase system</keyword>
<dbReference type="PANTHER" id="PTHR30505:SF0">
    <property type="entry name" value="FRUCTOSE-LIKE PTS SYSTEM EIIBC COMPONENT-RELATED"/>
    <property type="match status" value="1"/>
</dbReference>
<dbReference type="InterPro" id="IPR003352">
    <property type="entry name" value="PTS_EIIC"/>
</dbReference>
<keyword evidence="8 9" id="KW-0472">Membrane</keyword>
<dbReference type="OrthoDB" id="9782569at2"/>
<proteinExistence type="predicted"/>
<evidence type="ECO:0000313" key="11">
    <source>
        <dbReference type="EMBL" id="EIW16261.1"/>
    </source>
</evidence>
<keyword evidence="4" id="KW-0762">Sugar transport</keyword>
<keyword evidence="2" id="KW-0813">Transport</keyword>
<dbReference type="InterPro" id="IPR013014">
    <property type="entry name" value="PTS_EIIC_2"/>
</dbReference>
<dbReference type="Pfam" id="PF02378">
    <property type="entry name" value="PTS_EIIC"/>
    <property type="match status" value="1"/>
</dbReference>
<feature type="transmembrane region" description="Helical" evidence="9">
    <location>
        <begin position="126"/>
        <end position="149"/>
    </location>
</feature>
<feature type="domain" description="PTS EIIC type-2" evidence="10">
    <location>
        <begin position="7"/>
        <end position="341"/>
    </location>
</feature>
<evidence type="ECO:0000256" key="8">
    <source>
        <dbReference type="ARBA" id="ARBA00023136"/>
    </source>
</evidence>
<feature type="transmembrane region" description="Helical" evidence="9">
    <location>
        <begin position="309"/>
        <end position="329"/>
    </location>
</feature>
<dbReference type="GO" id="GO:0005886">
    <property type="term" value="C:plasma membrane"/>
    <property type="evidence" value="ECO:0007669"/>
    <property type="project" value="UniProtKB-SubCell"/>
</dbReference>
<dbReference type="NCBIfam" id="TIGR01427">
    <property type="entry name" value="PTS_IIC_fructo"/>
    <property type="match status" value="1"/>
</dbReference>
<dbReference type="PATRIC" id="fig|1149862.3.peg.3774"/>
<evidence type="ECO:0000259" key="10">
    <source>
        <dbReference type="PROSITE" id="PS51104"/>
    </source>
</evidence>
<keyword evidence="3" id="KW-1003">Cell membrane</keyword>
<feature type="transmembrane region" description="Helical" evidence="9">
    <location>
        <begin position="270"/>
        <end position="289"/>
    </location>
</feature>
<feature type="transmembrane region" description="Helical" evidence="9">
    <location>
        <begin position="12"/>
        <end position="34"/>
    </location>
</feature>
<dbReference type="AlphaFoldDB" id="I9L7L8"/>
<protein>
    <submittedName>
        <fullName evidence="11">PTS system, fructose subfamily, IIC subunit</fullName>
    </submittedName>
</protein>
<dbReference type="InterPro" id="IPR006327">
    <property type="entry name" value="PTS_IIC_fruc"/>
</dbReference>
<evidence type="ECO:0000313" key="12">
    <source>
        <dbReference type="Proteomes" id="UP000004324"/>
    </source>
</evidence>
<dbReference type="InterPro" id="IPR050864">
    <property type="entry name" value="Bacterial_PTS_Sugar_Transport"/>
</dbReference>
<organism evidence="11 12">
    <name type="scientific">Pelosinus fermentans B4</name>
    <dbReference type="NCBI Taxonomy" id="1149862"/>
    <lineage>
        <taxon>Bacteria</taxon>
        <taxon>Bacillati</taxon>
        <taxon>Bacillota</taxon>
        <taxon>Negativicutes</taxon>
        <taxon>Selenomonadales</taxon>
        <taxon>Sporomusaceae</taxon>
        <taxon>Pelosinus</taxon>
    </lineage>
</organism>
<keyword evidence="6 9" id="KW-0812">Transmembrane</keyword>
<accession>I9L7L8</accession>
<evidence type="ECO:0000256" key="5">
    <source>
        <dbReference type="ARBA" id="ARBA00022683"/>
    </source>
</evidence>
<evidence type="ECO:0000256" key="4">
    <source>
        <dbReference type="ARBA" id="ARBA00022597"/>
    </source>
</evidence>
<evidence type="ECO:0000256" key="9">
    <source>
        <dbReference type="SAM" id="Phobius"/>
    </source>
</evidence>
<dbReference type="PANTHER" id="PTHR30505">
    <property type="entry name" value="FRUCTOSE-LIKE PERMEASE"/>
    <property type="match status" value="1"/>
</dbReference>
<dbReference type="GO" id="GO:0005351">
    <property type="term" value="F:carbohydrate:proton symporter activity"/>
    <property type="evidence" value="ECO:0007669"/>
    <property type="project" value="InterPro"/>
</dbReference>
<dbReference type="PROSITE" id="PS51104">
    <property type="entry name" value="PTS_EIIC_TYPE_2"/>
    <property type="match status" value="1"/>
</dbReference>
<feature type="transmembrane region" description="Helical" evidence="9">
    <location>
        <begin position="54"/>
        <end position="75"/>
    </location>
</feature>
<dbReference type="RefSeq" id="WP_007937176.1">
    <property type="nucleotide sequence ID" value="NZ_AKVJ01000066.1"/>
</dbReference>
<evidence type="ECO:0000256" key="6">
    <source>
        <dbReference type="ARBA" id="ARBA00022692"/>
    </source>
</evidence>